<dbReference type="InterPro" id="IPR032710">
    <property type="entry name" value="NTF2-like_dom_sf"/>
</dbReference>
<name>A0A1X7Q0P5_9HYPH</name>
<feature type="domain" description="SnoaL-like" evidence="1">
    <location>
        <begin position="9"/>
        <end position="130"/>
    </location>
</feature>
<dbReference type="EMBL" id="FXBL01000004">
    <property type="protein sequence ID" value="SMH57310.1"/>
    <property type="molecule type" value="Genomic_DNA"/>
</dbReference>
<keyword evidence="3" id="KW-1185">Reference proteome</keyword>
<evidence type="ECO:0000259" key="1">
    <source>
        <dbReference type="Pfam" id="PF13577"/>
    </source>
</evidence>
<dbReference type="SUPFAM" id="SSF54427">
    <property type="entry name" value="NTF2-like"/>
    <property type="match status" value="1"/>
</dbReference>
<reference evidence="2 3" key="1">
    <citation type="submission" date="2017-04" db="EMBL/GenBank/DDBJ databases">
        <authorList>
            <person name="Afonso C.L."/>
            <person name="Miller P.J."/>
            <person name="Scott M.A."/>
            <person name="Spackman E."/>
            <person name="Goraichik I."/>
            <person name="Dimitrov K.M."/>
            <person name="Suarez D.L."/>
            <person name="Swayne D.E."/>
        </authorList>
    </citation>
    <scope>NUCLEOTIDE SEQUENCE [LARGE SCALE GENOMIC DNA]</scope>
    <source>
        <strain evidence="2 3">B5P</strain>
    </source>
</reference>
<evidence type="ECO:0000313" key="3">
    <source>
        <dbReference type="Proteomes" id="UP000193083"/>
    </source>
</evidence>
<organism evidence="2 3">
    <name type="scientific">Mesorhizobium australicum</name>
    <dbReference type="NCBI Taxonomy" id="536018"/>
    <lineage>
        <taxon>Bacteria</taxon>
        <taxon>Pseudomonadati</taxon>
        <taxon>Pseudomonadota</taxon>
        <taxon>Alphaproteobacteria</taxon>
        <taxon>Hyphomicrobiales</taxon>
        <taxon>Phyllobacteriaceae</taxon>
        <taxon>Mesorhizobium</taxon>
    </lineage>
</organism>
<dbReference type="Proteomes" id="UP000193083">
    <property type="component" value="Unassembled WGS sequence"/>
</dbReference>
<protein>
    <submittedName>
        <fullName evidence="2">SnoaL-like domain-containing protein</fullName>
    </submittedName>
</protein>
<dbReference type="OrthoDB" id="9130903at2"/>
<dbReference type="InterPro" id="IPR037401">
    <property type="entry name" value="SnoaL-like"/>
</dbReference>
<dbReference type="RefSeq" id="WP_085467305.1">
    <property type="nucleotide sequence ID" value="NZ_FXBL01000004.1"/>
</dbReference>
<proteinExistence type="predicted"/>
<gene>
    <name evidence="2" type="ORF">SAMN02982922_5748</name>
</gene>
<dbReference type="Pfam" id="PF13577">
    <property type="entry name" value="SnoaL_4"/>
    <property type="match status" value="1"/>
</dbReference>
<dbReference type="AlphaFoldDB" id="A0A1X7Q0P5"/>
<evidence type="ECO:0000313" key="2">
    <source>
        <dbReference type="EMBL" id="SMH57310.1"/>
    </source>
</evidence>
<dbReference type="Gene3D" id="3.10.450.50">
    <property type="match status" value="1"/>
</dbReference>
<sequence>MTETTSVARTADVQEIKMLNAKYNYAVDEADGKAWAACFTKTGVFNALIEGQRPKGPAELEAFVKICNDAFGKMHHLTTNEVIDFDGNTARQKAYLQFFCVKDGKAEGSICVYHDWLELEDGAWKFSRRDVEYKVKFTEFTQAS</sequence>
<accession>A0A1X7Q0P5</accession>